<accession>A0A9D2S1W9</accession>
<protein>
    <submittedName>
        <fullName evidence="2">Extracellular solute-binding protein</fullName>
    </submittedName>
</protein>
<feature type="signal peptide" evidence="1">
    <location>
        <begin position="1"/>
        <end position="21"/>
    </location>
</feature>
<dbReference type="PROSITE" id="PS51257">
    <property type="entry name" value="PROKAR_LIPOPROTEIN"/>
    <property type="match status" value="1"/>
</dbReference>
<dbReference type="EMBL" id="DWYG01000011">
    <property type="protein sequence ID" value="HJB41073.1"/>
    <property type="molecule type" value="Genomic_DNA"/>
</dbReference>
<dbReference type="CDD" id="cd15482">
    <property type="entry name" value="Sialidase_non-viral"/>
    <property type="match status" value="1"/>
</dbReference>
<reference evidence="2" key="1">
    <citation type="journal article" date="2021" name="PeerJ">
        <title>Extensive microbial diversity within the chicken gut microbiome revealed by metagenomics and culture.</title>
        <authorList>
            <person name="Gilroy R."/>
            <person name="Ravi A."/>
            <person name="Getino M."/>
            <person name="Pursley I."/>
            <person name="Horton D.L."/>
            <person name="Alikhan N.F."/>
            <person name="Baker D."/>
            <person name="Gharbi K."/>
            <person name="Hall N."/>
            <person name="Watson M."/>
            <person name="Adriaenssens E.M."/>
            <person name="Foster-Nyarko E."/>
            <person name="Jarju S."/>
            <person name="Secka A."/>
            <person name="Antonio M."/>
            <person name="Oren A."/>
            <person name="Chaudhuri R.R."/>
            <person name="La Ragione R."/>
            <person name="Hildebrand F."/>
            <person name="Pallen M.J."/>
        </authorList>
    </citation>
    <scope>NUCLEOTIDE SEQUENCE</scope>
    <source>
        <strain evidence="2">ChiBcec8-13705</strain>
    </source>
</reference>
<feature type="chain" id="PRO_5038624934" evidence="1">
    <location>
        <begin position="22"/>
        <end position="750"/>
    </location>
</feature>
<keyword evidence="1" id="KW-0732">Signal</keyword>
<name>A0A9D2S1W9_9FIRM</name>
<dbReference type="Proteomes" id="UP000886803">
    <property type="component" value="Unassembled WGS sequence"/>
</dbReference>
<dbReference type="AlphaFoldDB" id="A0A9D2S1W9"/>
<dbReference type="SUPFAM" id="SSF53850">
    <property type="entry name" value="Periplasmic binding protein-like II"/>
    <property type="match status" value="1"/>
</dbReference>
<gene>
    <name evidence="2" type="ORF">H9945_01075</name>
</gene>
<dbReference type="InterPro" id="IPR006311">
    <property type="entry name" value="TAT_signal"/>
</dbReference>
<organism evidence="2 3">
    <name type="scientific">Candidatus Gemmiger avicola</name>
    <dbReference type="NCBI Taxonomy" id="2838605"/>
    <lineage>
        <taxon>Bacteria</taxon>
        <taxon>Bacillati</taxon>
        <taxon>Bacillota</taxon>
        <taxon>Clostridia</taxon>
        <taxon>Eubacteriales</taxon>
        <taxon>Gemmiger</taxon>
    </lineage>
</organism>
<dbReference type="SUPFAM" id="SSF82171">
    <property type="entry name" value="DPP6 N-terminal domain-like"/>
    <property type="match status" value="1"/>
</dbReference>
<evidence type="ECO:0000256" key="1">
    <source>
        <dbReference type="SAM" id="SignalP"/>
    </source>
</evidence>
<sequence>MKTKRSVLSALLAGAMVFSLAGCTGAASTPGAAAATAAPTAEGVPQGRWVESTVVIPQGLSLCGSVALREDGTLLAFAENDDGETVRLTSADAGASWQAETLDWAARAGGSIARWAVRGDGTVAFFTYAYADEADPMSRFVRAWLAAPDGALTELALPDELQALYSVANLCFLADGTLVCTPISYEETLPGDLLFYDVDTQQVKNWVAVGAAAGVSGVSAAPAILPAVDETGTAFLYFLNDKGDLCRAAPDGSAAVLTPNFASDAYATQLCLAPDGALCYADGSGIYRQTPGGGLTEQVVDGVGTALSLESSYLVALHALADGSYLALVRSNLAEPTLYRYTFDETLAAATEQLEVWSLYENATARAAIQAFARVHPEYSVAYTAALRQDTPVTKDDALRTLNTELLAGEGPDVLILDDTDLAAFTASGLLADLSGAVDAGALLDCIAEDYVADDGAIPVLPGRFTIPVMAGEAGSLDGVATLDDVLALIQKYPARPAGASSDPLPDNEQYALGFSGLYEVAQFALQTSQPALLTETGLDETALRELLAFIAGVGEAYGLETSGLSDVSYGIVISGDEADPVSWSNGMSDYGQFGRARFGWDSIATPAWLRATAPNGKAGGQVILQPGLCEGVYIPSCLAAVNAGSTRADAALDFVATLLSDEVQGRSQGDGLPVTETGLEETLARNEAVMERGAFTALLDGLSTPVAVDAALLSSLSTHAEAMVKGEETLDEAADGVQGDLALRFAERQ</sequence>
<reference evidence="2" key="2">
    <citation type="submission" date="2021-04" db="EMBL/GenBank/DDBJ databases">
        <authorList>
            <person name="Gilroy R."/>
        </authorList>
    </citation>
    <scope>NUCLEOTIDE SEQUENCE</scope>
    <source>
        <strain evidence="2">ChiBcec8-13705</strain>
    </source>
</reference>
<dbReference type="PROSITE" id="PS51318">
    <property type="entry name" value="TAT"/>
    <property type="match status" value="1"/>
</dbReference>
<comment type="caution">
    <text evidence="2">The sequence shown here is derived from an EMBL/GenBank/DDBJ whole genome shotgun (WGS) entry which is preliminary data.</text>
</comment>
<proteinExistence type="predicted"/>
<evidence type="ECO:0000313" key="3">
    <source>
        <dbReference type="Proteomes" id="UP000886803"/>
    </source>
</evidence>
<dbReference type="Gene3D" id="3.40.190.10">
    <property type="entry name" value="Periplasmic binding protein-like II"/>
    <property type="match status" value="1"/>
</dbReference>
<evidence type="ECO:0000313" key="2">
    <source>
        <dbReference type="EMBL" id="HJB41073.1"/>
    </source>
</evidence>